<dbReference type="SMART" id="SM00530">
    <property type="entry name" value="HTH_XRE"/>
    <property type="match status" value="1"/>
</dbReference>
<dbReference type="Gene3D" id="1.10.260.40">
    <property type="entry name" value="lambda repressor-like DNA-binding domains"/>
    <property type="match status" value="1"/>
</dbReference>
<dbReference type="PROSITE" id="PS50943">
    <property type="entry name" value="HTH_CROC1"/>
    <property type="match status" value="1"/>
</dbReference>
<evidence type="ECO:0000256" key="1">
    <source>
        <dbReference type="ARBA" id="ARBA00023125"/>
    </source>
</evidence>
<keyword evidence="1" id="KW-0238">DNA-binding</keyword>
<dbReference type="PANTHER" id="PTHR36924">
    <property type="entry name" value="ANTITOXIN HIGA-1"/>
    <property type="match status" value="1"/>
</dbReference>
<protein>
    <submittedName>
        <fullName evidence="3">HigA family addiction module antitoxin</fullName>
    </submittedName>
</protein>
<sequence length="94" mass="10697">MPTQFNPPHPGEVLQEYIEGHSVSEVARHLGIDRTTLSRLLHGKSDLSADMALRLEAALRTSASMWLGMQRDYDLWQARQQKRPTIKPFEQLAA</sequence>
<comment type="caution">
    <text evidence="3">The sequence shown here is derived from an EMBL/GenBank/DDBJ whole genome shotgun (WGS) entry which is preliminary data.</text>
</comment>
<dbReference type="EMBL" id="JBHLXJ010000033">
    <property type="protein sequence ID" value="MFC0351819.1"/>
    <property type="molecule type" value="Genomic_DNA"/>
</dbReference>
<dbReference type="SUPFAM" id="SSF47413">
    <property type="entry name" value="lambda repressor-like DNA-binding domains"/>
    <property type="match status" value="1"/>
</dbReference>
<dbReference type="InterPro" id="IPR010982">
    <property type="entry name" value="Lambda_DNA-bd_dom_sf"/>
</dbReference>
<organism evidence="3 4">
    <name type="scientific">Undibacterium danionis</name>
    <dbReference type="NCBI Taxonomy" id="1812100"/>
    <lineage>
        <taxon>Bacteria</taxon>
        <taxon>Pseudomonadati</taxon>
        <taxon>Pseudomonadota</taxon>
        <taxon>Betaproteobacteria</taxon>
        <taxon>Burkholderiales</taxon>
        <taxon>Oxalobacteraceae</taxon>
        <taxon>Undibacterium</taxon>
    </lineage>
</organism>
<proteinExistence type="predicted"/>
<dbReference type="CDD" id="cd00093">
    <property type="entry name" value="HTH_XRE"/>
    <property type="match status" value="1"/>
</dbReference>
<evidence type="ECO:0000259" key="2">
    <source>
        <dbReference type="PROSITE" id="PS50943"/>
    </source>
</evidence>
<reference evidence="3 4" key="1">
    <citation type="submission" date="2024-09" db="EMBL/GenBank/DDBJ databases">
        <authorList>
            <person name="Sun Q."/>
            <person name="Mori K."/>
        </authorList>
    </citation>
    <scope>NUCLEOTIDE SEQUENCE [LARGE SCALE GENOMIC DNA]</scope>
    <source>
        <strain evidence="3 4">CCM 8677</strain>
    </source>
</reference>
<keyword evidence="4" id="KW-1185">Reference proteome</keyword>
<feature type="domain" description="HTH cro/C1-type" evidence="2">
    <location>
        <begin position="22"/>
        <end position="66"/>
    </location>
</feature>
<dbReference type="RefSeq" id="WP_390214522.1">
    <property type="nucleotide sequence ID" value="NZ_JBHLXJ010000033.1"/>
</dbReference>
<evidence type="ECO:0000313" key="4">
    <source>
        <dbReference type="Proteomes" id="UP001589844"/>
    </source>
</evidence>
<dbReference type="NCBIfam" id="TIGR02607">
    <property type="entry name" value="antidote_HigA"/>
    <property type="match status" value="1"/>
</dbReference>
<name>A0ABV6IJ09_9BURK</name>
<dbReference type="InterPro" id="IPR001387">
    <property type="entry name" value="Cro/C1-type_HTH"/>
</dbReference>
<evidence type="ECO:0000313" key="3">
    <source>
        <dbReference type="EMBL" id="MFC0351819.1"/>
    </source>
</evidence>
<dbReference type="InterPro" id="IPR013430">
    <property type="entry name" value="Toxin_antidote_HigA"/>
</dbReference>
<dbReference type="PANTHER" id="PTHR36924:SF1">
    <property type="entry name" value="ANTITOXIN HIGA-1"/>
    <property type="match status" value="1"/>
</dbReference>
<dbReference type="Pfam" id="PF01381">
    <property type="entry name" value="HTH_3"/>
    <property type="match status" value="1"/>
</dbReference>
<accession>A0ABV6IJ09</accession>
<dbReference type="Proteomes" id="UP001589844">
    <property type="component" value="Unassembled WGS sequence"/>
</dbReference>
<gene>
    <name evidence="3" type="ORF">ACFFJH_18525</name>
</gene>